<accession>A0ABU1JXW4</accession>
<gene>
    <name evidence="1" type="ORF">E9232_005997</name>
</gene>
<dbReference type="PANTHER" id="PTHR43857">
    <property type="entry name" value="BLR7761 PROTEIN"/>
    <property type="match status" value="1"/>
</dbReference>
<name>A0ABU1JXW4_9PROT</name>
<dbReference type="SUPFAM" id="SSF55298">
    <property type="entry name" value="YjgF-like"/>
    <property type="match status" value="1"/>
</dbReference>
<dbReference type="InterPro" id="IPR006175">
    <property type="entry name" value="YjgF/YER057c/UK114"/>
</dbReference>
<evidence type="ECO:0000313" key="1">
    <source>
        <dbReference type="EMBL" id="MDR6293446.1"/>
    </source>
</evidence>
<dbReference type="CDD" id="cd06154">
    <property type="entry name" value="YjgF_YER057c_UK114_like_6"/>
    <property type="match status" value="1"/>
</dbReference>
<dbReference type="Pfam" id="PF01042">
    <property type="entry name" value="Ribonuc_L-PSP"/>
    <property type="match status" value="1"/>
</dbReference>
<reference evidence="1 2" key="1">
    <citation type="submission" date="2023-07" db="EMBL/GenBank/DDBJ databases">
        <title>Sorghum-associated microbial communities from plants grown in Nebraska, USA.</title>
        <authorList>
            <person name="Schachtman D."/>
        </authorList>
    </citation>
    <scope>NUCLEOTIDE SEQUENCE [LARGE SCALE GENOMIC DNA]</scope>
    <source>
        <strain evidence="1 2">584</strain>
    </source>
</reference>
<dbReference type="PANTHER" id="PTHR43857:SF1">
    <property type="entry name" value="YJGH FAMILY PROTEIN"/>
    <property type="match status" value="1"/>
</dbReference>
<dbReference type="RefSeq" id="WP_309800419.1">
    <property type="nucleotide sequence ID" value="NZ_JAVDPW010000012.1"/>
</dbReference>
<proteinExistence type="predicted"/>
<dbReference type="InterPro" id="IPR035959">
    <property type="entry name" value="RutC-like_sf"/>
</dbReference>
<evidence type="ECO:0000313" key="2">
    <source>
        <dbReference type="Proteomes" id="UP001262410"/>
    </source>
</evidence>
<dbReference type="Gene3D" id="3.30.1330.40">
    <property type="entry name" value="RutC-like"/>
    <property type="match status" value="1"/>
</dbReference>
<organism evidence="1 2">
    <name type="scientific">Inquilinus ginsengisoli</name>
    <dbReference type="NCBI Taxonomy" id="363840"/>
    <lineage>
        <taxon>Bacteria</taxon>
        <taxon>Pseudomonadati</taxon>
        <taxon>Pseudomonadota</taxon>
        <taxon>Alphaproteobacteria</taxon>
        <taxon>Rhodospirillales</taxon>
        <taxon>Rhodospirillaceae</taxon>
        <taxon>Inquilinus</taxon>
    </lineage>
</organism>
<keyword evidence="2" id="KW-1185">Reference proteome</keyword>
<dbReference type="Proteomes" id="UP001262410">
    <property type="component" value="Unassembled WGS sequence"/>
</dbReference>
<comment type="caution">
    <text evidence="1">The sequence shown here is derived from an EMBL/GenBank/DDBJ whole genome shotgun (WGS) entry which is preliminary data.</text>
</comment>
<protein>
    <submittedName>
        <fullName evidence="1">Enamine deaminase RidA (YjgF/YER057c/UK114 family)</fullName>
    </submittedName>
</protein>
<sequence length="131" mass="14304">MIGERIFTGSPYEDKAAYARAVVVDGWVLVSGTTGFDAAAFTFPEDVETQCENCFRNIAWALGQAGAGLEDLVRVVIYVASQAEFERILPIIRRNCEAARPANTTIFAQMVQPHMRVEIEATARLPKPAAG</sequence>
<dbReference type="EMBL" id="JAVDPW010000012">
    <property type="protein sequence ID" value="MDR6293446.1"/>
    <property type="molecule type" value="Genomic_DNA"/>
</dbReference>